<protein>
    <submittedName>
        <fullName evidence="1">Helix-turn-helix domain-containing protein</fullName>
    </submittedName>
</protein>
<dbReference type="RefSeq" id="WP_021297462.1">
    <property type="nucleotide sequence ID" value="NZ_AURB01000154.1"/>
</dbReference>
<dbReference type="Proteomes" id="UP000829401">
    <property type="component" value="Chromosome"/>
</dbReference>
<dbReference type="CDD" id="cd00093">
    <property type="entry name" value="HTH_XRE"/>
    <property type="match status" value="1"/>
</dbReference>
<proteinExistence type="predicted"/>
<organism evidence="1 2">
    <name type="scientific">Alicyclobacillus acidoterrestris (strain ATCC 49025 / DSM 3922 / CIP 106132 / NCIMB 13137 / GD3B)</name>
    <dbReference type="NCBI Taxonomy" id="1356854"/>
    <lineage>
        <taxon>Bacteria</taxon>
        <taxon>Bacillati</taxon>
        <taxon>Bacillota</taxon>
        <taxon>Bacilli</taxon>
        <taxon>Bacillales</taxon>
        <taxon>Alicyclobacillaceae</taxon>
        <taxon>Alicyclobacillus</taxon>
    </lineage>
</organism>
<dbReference type="SUPFAM" id="SSF47413">
    <property type="entry name" value="lambda repressor-like DNA-binding domains"/>
    <property type="match status" value="1"/>
</dbReference>
<dbReference type="STRING" id="1356854.N007_12020"/>
<sequence length="65" mass="7816">MPDQPMTIREWREYMGWSQTELARRSGYDQKQLWMWERGVHTPKVTTAIDIAQAFGTTVEMIRWL</sequence>
<dbReference type="AlphaFoldDB" id="T0CWS0"/>
<name>T0CWS0_ALIAG</name>
<dbReference type="SMART" id="SM00530">
    <property type="entry name" value="HTH_XRE"/>
    <property type="match status" value="1"/>
</dbReference>
<dbReference type="EMBL" id="CP080467">
    <property type="protein sequence ID" value="UNO49031.1"/>
    <property type="molecule type" value="Genomic_DNA"/>
</dbReference>
<dbReference type="Gene3D" id="1.10.260.40">
    <property type="entry name" value="lambda repressor-like DNA-binding domains"/>
    <property type="match status" value="1"/>
</dbReference>
<dbReference type="InterPro" id="IPR010982">
    <property type="entry name" value="Lambda_DNA-bd_dom_sf"/>
</dbReference>
<dbReference type="KEGG" id="aaco:K1I37_00190"/>
<dbReference type="PROSITE" id="PS50943">
    <property type="entry name" value="HTH_CROC1"/>
    <property type="match status" value="1"/>
</dbReference>
<evidence type="ECO:0000313" key="1">
    <source>
        <dbReference type="EMBL" id="UNO49031.1"/>
    </source>
</evidence>
<dbReference type="Pfam" id="PF01381">
    <property type="entry name" value="HTH_3"/>
    <property type="match status" value="1"/>
</dbReference>
<dbReference type="InterPro" id="IPR001387">
    <property type="entry name" value="Cro/C1-type_HTH"/>
</dbReference>
<dbReference type="OrthoDB" id="5190137at2"/>
<reference evidence="2" key="1">
    <citation type="journal article" date="2022" name="G3 (Bethesda)">
        <title>Unveiling the complete genome sequence of Alicyclobacillus acidoterrestris DSM 3922T, a taint-producing strain.</title>
        <authorList>
            <person name="Leonardo I.C."/>
            <person name="Barreto Crespo M.T."/>
            <person name="Gaspar F.B."/>
        </authorList>
    </citation>
    <scope>NUCLEOTIDE SEQUENCE [LARGE SCALE GENOMIC DNA]</scope>
    <source>
        <strain evidence="2">DSM 3922</strain>
    </source>
</reference>
<gene>
    <name evidence="1" type="ORF">K1I37_00190</name>
</gene>
<accession>A0A9E6ZLB5</accession>
<dbReference type="GO" id="GO:0003677">
    <property type="term" value="F:DNA binding"/>
    <property type="evidence" value="ECO:0007669"/>
    <property type="project" value="InterPro"/>
</dbReference>
<keyword evidence="2" id="KW-1185">Reference proteome</keyword>
<accession>T0CWS0</accession>
<evidence type="ECO:0000313" key="2">
    <source>
        <dbReference type="Proteomes" id="UP000829401"/>
    </source>
</evidence>